<keyword evidence="1" id="KW-1133">Transmembrane helix</keyword>
<keyword evidence="3" id="KW-1185">Reference proteome</keyword>
<evidence type="ECO:0000313" key="3">
    <source>
        <dbReference type="Proteomes" id="UP000679725"/>
    </source>
</evidence>
<dbReference type="Proteomes" id="UP000679725">
    <property type="component" value="Unassembled WGS sequence"/>
</dbReference>
<gene>
    <name evidence="2" type="ORF">DYBT9623_03921</name>
</gene>
<name>A0ABM8UUB4_9BACT</name>
<comment type="caution">
    <text evidence="2">The sequence shown here is derived from an EMBL/GenBank/DDBJ whole genome shotgun (WGS) entry which is preliminary data.</text>
</comment>
<keyword evidence="1" id="KW-0812">Transmembrane</keyword>
<feature type="transmembrane region" description="Helical" evidence="1">
    <location>
        <begin position="14"/>
        <end position="38"/>
    </location>
</feature>
<keyword evidence="1" id="KW-0472">Membrane</keyword>
<proteinExistence type="predicted"/>
<evidence type="ECO:0000256" key="1">
    <source>
        <dbReference type="SAM" id="Phobius"/>
    </source>
</evidence>
<reference evidence="2 3" key="1">
    <citation type="submission" date="2021-04" db="EMBL/GenBank/DDBJ databases">
        <authorList>
            <person name="Rodrigo-Torres L."/>
            <person name="Arahal R. D."/>
            <person name="Lucena T."/>
        </authorList>
    </citation>
    <scope>NUCLEOTIDE SEQUENCE [LARGE SCALE GENOMIC DNA]</scope>
    <source>
        <strain evidence="2 3">CECT 9623</strain>
    </source>
</reference>
<sequence>MKAPIFKRFNFTMALQWLIFLPIILPLCIVFGAFQGIMTMVEKMFQRMWVDMEL</sequence>
<evidence type="ECO:0000313" key="2">
    <source>
        <dbReference type="EMBL" id="CAG5071945.1"/>
    </source>
</evidence>
<protein>
    <submittedName>
        <fullName evidence="2">Uncharacterized protein</fullName>
    </submittedName>
</protein>
<accession>A0ABM8UUB4</accession>
<organism evidence="2 3">
    <name type="scientific">Dyadobacter linearis</name>
    <dbReference type="NCBI Taxonomy" id="2823330"/>
    <lineage>
        <taxon>Bacteria</taxon>
        <taxon>Pseudomonadati</taxon>
        <taxon>Bacteroidota</taxon>
        <taxon>Cytophagia</taxon>
        <taxon>Cytophagales</taxon>
        <taxon>Spirosomataceae</taxon>
        <taxon>Dyadobacter</taxon>
    </lineage>
</organism>
<dbReference type="RefSeq" id="WP_215235197.1">
    <property type="nucleotide sequence ID" value="NZ_CAJRAU010000005.1"/>
</dbReference>
<dbReference type="EMBL" id="CAJRAU010000005">
    <property type="protein sequence ID" value="CAG5071945.1"/>
    <property type="molecule type" value="Genomic_DNA"/>
</dbReference>